<comment type="caution">
    <text evidence="1">The sequence shown here is derived from an EMBL/GenBank/DDBJ whole genome shotgun (WGS) entry which is preliminary data.</text>
</comment>
<name>M6JLW9_9LEPT</name>
<dbReference type="Proteomes" id="UP000012106">
    <property type="component" value="Unassembled WGS sequence"/>
</dbReference>
<accession>M6JLW9</accession>
<dbReference type="AlphaFoldDB" id="M6JLW9"/>
<evidence type="ECO:0000313" key="1">
    <source>
        <dbReference type="EMBL" id="EMN20618.1"/>
    </source>
</evidence>
<evidence type="ECO:0000313" key="2">
    <source>
        <dbReference type="Proteomes" id="UP000012106"/>
    </source>
</evidence>
<dbReference type="RefSeq" id="WP_004465105.1">
    <property type="nucleotide sequence ID" value="NZ_AHMU02000065.1"/>
</dbReference>
<proteinExistence type="predicted"/>
<gene>
    <name evidence="1" type="ORF">LEP1GSC063_2909</name>
</gene>
<dbReference type="EMBL" id="AHMU02000065">
    <property type="protein sequence ID" value="EMN20618.1"/>
    <property type="molecule type" value="Genomic_DNA"/>
</dbReference>
<sequence length="61" mass="6954">MKHFLFGNQWDLPFPEKSKVQPSVKTQRLQAINHPIGKHVAISPSLNLFQKLGTESYPRPA</sequence>
<reference evidence="1 2" key="1">
    <citation type="submission" date="2013-01" db="EMBL/GenBank/DDBJ databases">
        <authorList>
            <person name="Harkins D.M."/>
            <person name="Durkin A.S."/>
            <person name="Brinkac L.M."/>
            <person name="Haft D.H."/>
            <person name="Selengut J.D."/>
            <person name="Sanka R."/>
            <person name="DePew J."/>
            <person name="Purushe J."/>
            <person name="Hartskeerl R.A."/>
            <person name="Ahmed A."/>
            <person name="van der Linden H."/>
            <person name="Goris M.G.A."/>
            <person name="Vinetz J.M."/>
            <person name="Sutton G.G."/>
            <person name="Nierman W.C."/>
            <person name="Fouts D.E."/>
        </authorList>
    </citation>
    <scope>NUCLEOTIDE SEQUENCE [LARGE SCALE GENOMIC DNA]</scope>
    <source>
        <strain evidence="1 2">MAVJ 401</strain>
    </source>
</reference>
<protein>
    <submittedName>
        <fullName evidence="1">Uncharacterized protein</fullName>
    </submittedName>
</protein>
<organism evidence="1 2">
    <name type="scientific">Leptospira santarosai serovar Arenal str. MAVJ 401</name>
    <dbReference type="NCBI Taxonomy" id="1049976"/>
    <lineage>
        <taxon>Bacteria</taxon>
        <taxon>Pseudomonadati</taxon>
        <taxon>Spirochaetota</taxon>
        <taxon>Spirochaetia</taxon>
        <taxon>Leptospirales</taxon>
        <taxon>Leptospiraceae</taxon>
        <taxon>Leptospira</taxon>
    </lineage>
</organism>